<evidence type="ECO:0000313" key="3">
    <source>
        <dbReference type="Proteomes" id="UP000272690"/>
    </source>
</evidence>
<evidence type="ECO:0000313" key="2">
    <source>
        <dbReference type="EMBL" id="VEF42237.1"/>
    </source>
</evidence>
<proteinExistence type="predicted"/>
<accession>A0A448F8G5</accession>
<dbReference type="GeneID" id="49635273"/>
<name>A0A448F8G5_AGGAP</name>
<dbReference type="OrthoDB" id="5684987at2"/>
<feature type="chain" id="PRO_5019401324" evidence="1">
    <location>
        <begin position="21"/>
        <end position="146"/>
    </location>
</feature>
<dbReference type="AlphaFoldDB" id="A0A448F8G5"/>
<sequence>MKKILTALFCSAFISPLANAEALSNGLAPQAAGDYVLLDAHQKNTDVQFRLKLKDKQWIADGSQNAGVSWSPVCEATGECKLVTSSKSDIESFFEQYPHVLNRTDVSCIHNMAFAFCGLTLDKKTDYVMVTLVTNPPQVMPYNRIK</sequence>
<protein>
    <submittedName>
        <fullName evidence="2">Uncharacterized protein</fullName>
    </submittedName>
</protein>
<organism evidence="2 3">
    <name type="scientific">Aggregatibacter aphrophilus ATCC 33389</name>
    <dbReference type="NCBI Taxonomy" id="985008"/>
    <lineage>
        <taxon>Bacteria</taxon>
        <taxon>Pseudomonadati</taxon>
        <taxon>Pseudomonadota</taxon>
        <taxon>Gammaproteobacteria</taxon>
        <taxon>Pasteurellales</taxon>
        <taxon>Pasteurellaceae</taxon>
        <taxon>Aggregatibacter</taxon>
    </lineage>
</organism>
<dbReference type="RefSeq" id="WP_005704321.1">
    <property type="nucleotide sequence ID" value="NZ_AEWB02000016.1"/>
</dbReference>
<reference evidence="2 3" key="1">
    <citation type="submission" date="2018-12" db="EMBL/GenBank/DDBJ databases">
        <authorList>
            <consortium name="Pathogen Informatics"/>
        </authorList>
    </citation>
    <scope>NUCLEOTIDE SEQUENCE [LARGE SCALE GENOMIC DNA]</scope>
    <source>
        <strain evidence="2 3">NCTC5906</strain>
    </source>
</reference>
<dbReference type="EMBL" id="LR134327">
    <property type="protein sequence ID" value="VEF42237.1"/>
    <property type="molecule type" value="Genomic_DNA"/>
</dbReference>
<dbReference type="Proteomes" id="UP000272690">
    <property type="component" value="Chromosome"/>
</dbReference>
<feature type="signal peptide" evidence="1">
    <location>
        <begin position="1"/>
        <end position="20"/>
    </location>
</feature>
<gene>
    <name evidence="2" type="ORF">NCTC5906_00857</name>
</gene>
<evidence type="ECO:0000256" key="1">
    <source>
        <dbReference type="SAM" id="SignalP"/>
    </source>
</evidence>
<keyword evidence="1" id="KW-0732">Signal</keyword>